<dbReference type="FunFam" id="3.20.20.100:FF:000004">
    <property type="entry name" value="Oxidoreductase, aldo/keto reductase"/>
    <property type="match status" value="1"/>
</dbReference>
<feature type="domain" description="NADP-dependent oxidoreductase" evidence="4">
    <location>
        <begin position="28"/>
        <end position="336"/>
    </location>
</feature>
<dbReference type="GeneID" id="54364657"/>
<dbReference type="Pfam" id="PF00248">
    <property type="entry name" value="Aldo_ket_red"/>
    <property type="match status" value="1"/>
</dbReference>
<evidence type="ECO:0000313" key="5">
    <source>
        <dbReference type="Proteomes" id="UP000504637"/>
    </source>
</evidence>
<dbReference type="InterPro" id="IPR050523">
    <property type="entry name" value="AKR_Detox_Biosynth"/>
</dbReference>
<dbReference type="InterPro" id="IPR036812">
    <property type="entry name" value="NAD(P)_OxRdtase_dom_sf"/>
</dbReference>
<dbReference type="PANTHER" id="PTHR43364:SF9">
    <property type="entry name" value="OXIDOREDUCTASE"/>
    <property type="match status" value="1"/>
</dbReference>
<keyword evidence="2" id="KW-0521">NADP</keyword>
<comment type="similarity">
    <text evidence="1">Belongs to the aldo/keto reductase family.</text>
</comment>
<evidence type="ECO:0000256" key="1">
    <source>
        <dbReference type="ARBA" id="ARBA00007905"/>
    </source>
</evidence>
<evidence type="ECO:0000256" key="3">
    <source>
        <dbReference type="ARBA" id="ARBA00023002"/>
    </source>
</evidence>
<gene>
    <name evidence="6" type="ORF">K489DRAFT_395947</name>
</gene>
<reference evidence="6" key="2">
    <citation type="submission" date="2020-04" db="EMBL/GenBank/DDBJ databases">
        <authorList>
            <consortium name="NCBI Genome Project"/>
        </authorList>
    </citation>
    <scope>NUCLEOTIDE SEQUENCE</scope>
    <source>
        <strain evidence="6">CBS 342.82</strain>
    </source>
</reference>
<sequence>MAPSTIHQVPKAIYRRLGASGLRVSVPILGAMSLGDARWQPWVLEESEALPLLKAAYDRGITTWDTANVYSNGRSEELIAAAIAKYSLPRHKLVLLTKCCGTVREGNDPETLALKDIDNTADYINQRGLSRAGIFNAVEASLKRLGTDYIDLLQIHRFDKTVPIEETMKALHDLVQSGKVRYIGASSMWATQFARMQWCAEKHGWTKFISMQNCYHLLYREEEREMIRFCHETGVGLIPWGPLAHGALARPLTSASSTIRSENQPAPSDADAEIIGRVSEIAEKKSWPMSHVALAWINARIASPIIGFSSVERMEEAIAANGKVLTVEEEAFLEEKYRAKEVFGFDTSRPHVRIHE</sequence>
<keyword evidence="3" id="KW-0560">Oxidoreductase</keyword>
<keyword evidence="5" id="KW-1185">Reference proteome</keyword>
<dbReference type="Proteomes" id="UP000504637">
    <property type="component" value="Unplaced"/>
</dbReference>
<organism evidence="6">
    <name type="scientific">Dissoconium aciculare CBS 342.82</name>
    <dbReference type="NCBI Taxonomy" id="1314786"/>
    <lineage>
        <taxon>Eukaryota</taxon>
        <taxon>Fungi</taxon>
        <taxon>Dikarya</taxon>
        <taxon>Ascomycota</taxon>
        <taxon>Pezizomycotina</taxon>
        <taxon>Dothideomycetes</taxon>
        <taxon>Dothideomycetidae</taxon>
        <taxon>Mycosphaerellales</taxon>
        <taxon>Dissoconiaceae</taxon>
        <taxon>Dissoconium</taxon>
    </lineage>
</organism>
<dbReference type="InterPro" id="IPR023210">
    <property type="entry name" value="NADP_OxRdtase_dom"/>
</dbReference>
<dbReference type="PANTHER" id="PTHR43364">
    <property type="entry name" value="NADH-SPECIFIC METHYLGLYOXAL REDUCTASE-RELATED"/>
    <property type="match status" value="1"/>
</dbReference>
<evidence type="ECO:0000256" key="2">
    <source>
        <dbReference type="ARBA" id="ARBA00022857"/>
    </source>
</evidence>
<name>A0A6J3LWC9_9PEZI</name>
<evidence type="ECO:0000259" key="4">
    <source>
        <dbReference type="Pfam" id="PF00248"/>
    </source>
</evidence>
<reference evidence="6" key="3">
    <citation type="submission" date="2025-08" db="UniProtKB">
        <authorList>
            <consortium name="RefSeq"/>
        </authorList>
    </citation>
    <scope>IDENTIFICATION</scope>
    <source>
        <strain evidence="6">CBS 342.82</strain>
    </source>
</reference>
<dbReference type="RefSeq" id="XP_033457107.1">
    <property type="nucleotide sequence ID" value="XM_033606857.1"/>
</dbReference>
<dbReference type="SUPFAM" id="SSF51430">
    <property type="entry name" value="NAD(P)-linked oxidoreductase"/>
    <property type="match status" value="1"/>
</dbReference>
<evidence type="ECO:0000313" key="6">
    <source>
        <dbReference type="RefSeq" id="XP_033457107.1"/>
    </source>
</evidence>
<dbReference type="GO" id="GO:0005829">
    <property type="term" value="C:cytosol"/>
    <property type="evidence" value="ECO:0007669"/>
    <property type="project" value="UniProtKB-ARBA"/>
</dbReference>
<accession>A0A6J3LWC9</accession>
<dbReference type="Gene3D" id="3.20.20.100">
    <property type="entry name" value="NADP-dependent oxidoreductase domain"/>
    <property type="match status" value="1"/>
</dbReference>
<dbReference type="GO" id="GO:0016491">
    <property type="term" value="F:oxidoreductase activity"/>
    <property type="evidence" value="ECO:0007669"/>
    <property type="project" value="UniProtKB-KW"/>
</dbReference>
<dbReference type="CDD" id="cd19079">
    <property type="entry name" value="AKR_EcYajO-like"/>
    <property type="match status" value="1"/>
</dbReference>
<dbReference type="OrthoDB" id="48988at2759"/>
<dbReference type="AlphaFoldDB" id="A0A6J3LWC9"/>
<proteinExistence type="inferred from homology"/>
<protein>
    <submittedName>
        <fullName evidence="6">Aldo/keto reductase</fullName>
    </submittedName>
</protein>
<reference evidence="6" key="1">
    <citation type="submission" date="2020-01" db="EMBL/GenBank/DDBJ databases">
        <authorList>
            <consortium name="DOE Joint Genome Institute"/>
            <person name="Haridas S."/>
            <person name="Albert R."/>
            <person name="Binder M."/>
            <person name="Bloem J."/>
            <person name="Labutti K."/>
            <person name="Salamov A."/>
            <person name="Andreopoulos B."/>
            <person name="Baker S.E."/>
            <person name="Barry K."/>
            <person name="Bills G."/>
            <person name="Bluhm B.H."/>
            <person name="Cannon C."/>
            <person name="Castanera R."/>
            <person name="Culley D.E."/>
            <person name="Daum C."/>
            <person name="Ezra D."/>
            <person name="Gonzalez J.B."/>
            <person name="Henrissat B."/>
            <person name="Kuo A."/>
            <person name="Liang C."/>
            <person name="Lipzen A."/>
            <person name="Lutzoni F."/>
            <person name="Magnuson J."/>
            <person name="Mondo S."/>
            <person name="Nolan M."/>
            <person name="Ohm R."/>
            <person name="Pangilinan J."/>
            <person name="Park H.-J."/>
            <person name="Ramirez L."/>
            <person name="Alfaro M."/>
            <person name="Sun H."/>
            <person name="Tritt A."/>
            <person name="Yoshinaga Y."/>
            <person name="Zwiers L.-H."/>
            <person name="Turgeon B.G."/>
            <person name="Goodwin S.B."/>
            <person name="Spatafora J.W."/>
            <person name="Crous P.W."/>
            <person name="Grigoriev I.V."/>
        </authorList>
    </citation>
    <scope>NUCLEOTIDE SEQUENCE</scope>
    <source>
        <strain evidence="6">CBS 342.82</strain>
    </source>
</reference>